<evidence type="ECO:0000313" key="3">
    <source>
        <dbReference type="EMBL" id="MFC5891194.1"/>
    </source>
</evidence>
<keyword evidence="4" id="KW-1185">Reference proteome</keyword>
<evidence type="ECO:0000256" key="2">
    <source>
        <dbReference type="ARBA" id="ARBA00023235"/>
    </source>
</evidence>
<comment type="caution">
    <text evidence="3">The sequence shown here is derived from an EMBL/GenBank/DDBJ whole genome shotgun (WGS) entry which is preliminary data.</text>
</comment>
<dbReference type="Proteomes" id="UP001596067">
    <property type="component" value="Unassembled WGS sequence"/>
</dbReference>
<accession>A0ABW1FBE4</accession>
<comment type="similarity">
    <text evidence="1">Belongs to the aspartate/glutamate racemases family.</text>
</comment>
<evidence type="ECO:0000256" key="1">
    <source>
        <dbReference type="ARBA" id="ARBA00007847"/>
    </source>
</evidence>
<dbReference type="PANTHER" id="PTHR21198:SF7">
    <property type="entry name" value="ASPARTATE-GLUTAMATE RACEMASE FAMILY"/>
    <property type="match status" value="1"/>
</dbReference>
<reference evidence="4" key="1">
    <citation type="journal article" date="2019" name="Int. J. Syst. Evol. Microbiol.">
        <title>The Global Catalogue of Microorganisms (GCM) 10K type strain sequencing project: providing services to taxonomists for standard genome sequencing and annotation.</title>
        <authorList>
            <consortium name="The Broad Institute Genomics Platform"/>
            <consortium name="The Broad Institute Genome Sequencing Center for Infectious Disease"/>
            <person name="Wu L."/>
            <person name="Ma J."/>
        </authorList>
    </citation>
    <scope>NUCLEOTIDE SEQUENCE [LARGE SCALE GENOMIC DNA]</scope>
    <source>
        <strain evidence="4">CGMCC 4.1469</strain>
    </source>
</reference>
<proteinExistence type="inferred from homology"/>
<dbReference type="SUPFAM" id="SSF53681">
    <property type="entry name" value="Aspartate/glutamate racemase"/>
    <property type="match status" value="2"/>
</dbReference>
<dbReference type="Pfam" id="PF01177">
    <property type="entry name" value="Asp_Glu_race"/>
    <property type="match status" value="1"/>
</dbReference>
<gene>
    <name evidence="3" type="ORF">ACFP0N_40220</name>
</gene>
<keyword evidence="2" id="KW-0413">Isomerase</keyword>
<dbReference type="InterPro" id="IPR004380">
    <property type="entry name" value="Asp_race"/>
</dbReference>
<dbReference type="InterPro" id="IPR015942">
    <property type="entry name" value="Asp/Glu/hydantoin_racemase"/>
</dbReference>
<dbReference type="InterPro" id="IPR001920">
    <property type="entry name" value="Asp/Glu_race"/>
</dbReference>
<sequence>MSWESSAEYYRLLNDLTRERLGGHHCAPSVMVTVDFTEIEAMQRADDWRGAAERLAGAAVSLERAGAELVVLCTNTMHRVADDIAAAVRIPFVDIVDATAQRIRAAGMRTVGVLGTRFTMEGGFYRSRMAEFGIEVLVPDAPDRALVHDVIYRELTRGRIRAASRLEFKRIVGALAEQWAEGVLSCLSPR</sequence>
<dbReference type="EMBL" id="JBHSOD010000186">
    <property type="protein sequence ID" value="MFC5891194.1"/>
    <property type="molecule type" value="Genomic_DNA"/>
</dbReference>
<protein>
    <submittedName>
        <fullName evidence="3">Aspartate/glutamate racemase family protein</fullName>
    </submittedName>
</protein>
<dbReference type="PANTHER" id="PTHR21198">
    <property type="entry name" value="GLUTAMATE RACEMASE"/>
    <property type="match status" value="1"/>
</dbReference>
<dbReference type="NCBIfam" id="TIGR00035">
    <property type="entry name" value="asp_race"/>
    <property type="match status" value="1"/>
</dbReference>
<evidence type="ECO:0000313" key="4">
    <source>
        <dbReference type="Proteomes" id="UP001596067"/>
    </source>
</evidence>
<dbReference type="Gene3D" id="3.40.50.1860">
    <property type="match status" value="2"/>
</dbReference>
<organism evidence="3 4">
    <name type="scientific">Kitasatospora aburaviensis</name>
    <dbReference type="NCBI Taxonomy" id="67265"/>
    <lineage>
        <taxon>Bacteria</taxon>
        <taxon>Bacillati</taxon>
        <taxon>Actinomycetota</taxon>
        <taxon>Actinomycetes</taxon>
        <taxon>Kitasatosporales</taxon>
        <taxon>Streptomycetaceae</taxon>
        <taxon>Kitasatospora</taxon>
    </lineage>
</organism>
<dbReference type="RefSeq" id="WP_345328887.1">
    <property type="nucleotide sequence ID" value="NZ_BAAAVH010000057.1"/>
</dbReference>
<name>A0ABW1FBE4_9ACTN</name>